<keyword evidence="2" id="KW-1185">Reference proteome</keyword>
<evidence type="ECO:0000313" key="1">
    <source>
        <dbReference type="EMBL" id="MBR0576246.1"/>
    </source>
</evidence>
<comment type="caution">
    <text evidence="1">The sequence shown here is derived from an EMBL/GenBank/DDBJ whole genome shotgun (WGS) entry which is preliminary data.</text>
</comment>
<gene>
    <name evidence="1" type="ORF">KCG48_07800</name>
</gene>
<proteinExistence type="predicted"/>
<reference evidence="1" key="1">
    <citation type="submission" date="2021-04" db="EMBL/GenBank/DDBJ databases">
        <title>Proteiniclasticum sedimins sp. nov., an obligate anaerobic bacterium isolated from anaerobic sludge.</title>
        <authorList>
            <person name="Liu J."/>
        </authorList>
    </citation>
    <scope>NUCLEOTIDE SEQUENCE</scope>
    <source>
        <strain evidence="1">BAD-10</strain>
    </source>
</reference>
<name>A0A941CRX3_9CLOT</name>
<sequence>MILNRLDNQIKAMKSLRRHEAIKINQNQQTSTDTKYKSLVEQVKSFIEAVKFVQDNLSFSMSDTLQADLKSIVVNLQNVYSTGFANKDELTKIDTDFKSIQTTIKTSWIKHFSAYTNTTTNTLRVISGINSEKVTRCLNDIKVAENWTLDTRLFSSLKNAMTNAELLIQSLNMDQETILFLTKMTSGQATIADLNENVLSWIRKESLEGKIKLSFFSR</sequence>
<evidence type="ECO:0000313" key="2">
    <source>
        <dbReference type="Proteomes" id="UP000675379"/>
    </source>
</evidence>
<organism evidence="1 2">
    <name type="scientific">Proteiniclasticum sediminis</name>
    <dbReference type="NCBI Taxonomy" id="2804028"/>
    <lineage>
        <taxon>Bacteria</taxon>
        <taxon>Bacillati</taxon>
        <taxon>Bacillota</taxon>
        <taxon>Clostridia</taxon>
        <taxon>Eubacteriales</taxon>
        <taxon>Clostridiaceae</taxon>
        <taxon>Proteiniclasticum</taxon>
    </lineage>
</organism>
<dbReference type="RefSeq" id="WP_211801092.1">
    <property type="nucleotide sequence ID" value="NZ_JAGSCS010000009.1"/>
</dbReference>
<accession>A0A941CRX3</accession>
<dbReference type="EMBL" id="JAGSCS010000009">
    <property type="protein sequence ID" value="MBR0576246.1"/>
    <property type="molecule type" value="Genomic_DNA"/>
</dbReference>
<dbReference type="AlphaFoldDB" id="A0A941CRX3"/>
<dbReference type="Proteomes" id="UP000675379">
    <property type="component" value="Unassembled WGS sequence"/>
</dbReference>
<protein>
    <submittedName>
        <fullName evidence="1">Uncharacterized protein</fullName>
    </submittedName>
</protein>